<reference evidence="1" key="1">
    <citation type="submission" date="2018-01" db="EMBL/GenBank/DDBJ databases">
        <title>An insight into the sialome of Amazonian anophelines.</title>
        <authorList>
            <person name="Ribeiro J.M."/>
            <person name="Scarpassa V."/>
            <person name="Calvo E."/>
        </authorList>
    </citation>
    <scope>NUCLEOTIDE SEQUENCE</scope>
    <source>
        <tissue evidence="1">Salivary glands</tissue>
    </source>
</reference>
<sequence length="79" mass="9103">MFYLLYKLYYLSKSIFLSPFVGSVHMSPRDLGTKHEHENRTVCVGNTECANVCVDLQNDQTIYRIIGRADESRRTGQTD</sequence>
<evidence type="ECO:0000313" key="1">
    <source>
        <dbReference type="EMBL" id="MBW31882.1"/>
    </source>
</evidence>
<protein>
    <submittedName>
        <fullName evidence="1">Putative secreted peptide</fullName>
    </submittedName>
</protein>
<organism evidence="1">
    <name type="scientific">Anopheles braziliensis</name>
    <dbReference type="NCBI Taxonomy" id="58242"/>
    <lineage>
        <taxon>Eukaryota</taxon>
        <taxon>Metazoa</taxon>
        <taxon>Ecdysozoa</taxon>
        <taxon>Arthropoda</taxon>
        <taxon>Hexapoda</taxon>
        <taxon>Insecta</taxon>
        <taxon>Pterygota</taxon>
        <taxon>Neoptera</taxon>
        <taxon>Endopterygota</taxon>
        <taxon>Diptera</taxon>
        <taxon>Nematocera</taxon>
        <taxon>Culicoidea</taxon>
        <taxon>Culicidae</taxon>
        <taxon>Anophelinae</taxon>
        <taxon>Anopheles</taxon>
    </lineage>
</organism>
<accession>A0A2M3ZTR9</accession>
<proteinExistence type="predicted"/>
<dbReference type="EMBL" id="GGFM01011131">
    <property type="protein sequence ID" value="MBW31882.1"/>
    <property type="molecule type" value="Transcribed_RNA"/>
</dbReference>
<dbReference type="AlphaFoldDB" id="A0A2M3ZTR9"/>
<name>A0A2M3ZTR9_9DIPT</name>